<protein>
    <submittedName>
        <fullName evidence="1">Uncharacterized protein</fullName>
    </submittedName>
</protein>
<keyword evidence="2" id="KW-1185">Reference proteome</keyword>
<dbReference type="SUPFAM" id="SSF47413">
    <property type="entry name" value="lambda repressor-like DNA-binding domains"/>
    <property type="match status" value="1"/>
</dbReference>
<proteinExistence type="predicted"/>
<dbReference type="CDD" id="cd00093">
    <property type="entry name" value="HTH_XRE"/>
    <property type="match status" value="1"/>
</dbReference>
<dbReference type="GeneID" id="23679657"/>
<sequence>MNTSKCQKCSRPAFVGGLCGKHYQLERRARQREQPPTPSPPALDLAAIREAARMSQLELGVSMGYKDGPGIASTINQLENRADIKLSTLEKYVRGAGGTAELVVQVNGKTLRFDIV</sequence>
<dbReference type="KEGG" id="vg:23679657"/>
<dbReference type="Proteomes" id="UP000027491">
    <property type="component" value="Segment"/>
</dbReference>
<dbReference type="OrthoDB" id="17321at10239"/>
<dbReference type="InterPro" id="IPR001387">
    <property type="entry name" value="Cro/C1-type_HTH"/>
</dbReference>
<gene>
    <name evidence="1" type="primary">151</name>
    <name evidence="1" type="ORF">PBI_GAIA_151</name>
</gene>
<evidence type="ECO:0000313" key="1">
    <source>
        <dbReference type="EMBL" id="AID58967.1"/>
    </source>
</evidence>
<reference evidence="1 2" key="1">
    <citation type="submission" date="2014-03" db="EMBL/GenBank/DDBJ databases">
        <authorList>
            <person name="Yoder B.A."/>
            <person name="Colicchio M.A."/>
            <person name="Schafer C.E."/>
            <person name="Abrahim M.R."/>
            <person name="Adkins N.L."/>
            <person name="Burke K.A."/>
            <person name="Churilla B.M."/>
            <person name="Cohen K.L."/>
            <person name="Fasoranti T.O."/>
            <person name="Genkil J.S."/>
            <person name="Kramer Z.J."/>
            <person name="Prout A.K."/>
            <person name="Schwarz A.G."/>
            <person name="Tish M."/>
            <person name="Vispute N."/>
            <person name="Wilkes K.E."/>
            <person name="Williams C.R."/>
            <person name="Xiao X."/>
            <person name="Yu V.J."/>
            <person name="Lapin J.S."/>
            <person name="Ott C.T."/>
            <person name="Walburn T.D."/>
            <person name="Bradley K.W."/>
            <person name="Clarke D.Q."/>
            <person name="Lewis M.F."/>
            <person name="Barker L.P."/>
            <person name="Bailey C."/>
            <person name="Asai D.J."/>
            <person name="Bowman C.A."/>
            <person name="Russell D.A."/>
            <person name="Pope W.H."/>
            <person name="Jacobs-Sera D."/>
            <person name="Hendrix R.W."/>
            <person name="Hatfull G.F."/>
        </authorList>
    </citation>
    <scope>NUCLEOTIDE SEQUENCE [LARGE SCALE GENOMIC DNA]</scope>
</reference>
<dbReference type="GO" id="GO:0003677">
    <property type="term" value="F:DNA binding"/>
    <property type="evidence" value="ECO:0007669"/>
    <property type="project" value="InterPro"/>
</dbReference>
<evidence type="ECO:0000313" key="2">
    <source>
        <dbReference type="Proteomes" id="UP000027491"/>
    </source>
</evidence>
<dbReference type="InterPro" id="IPR010982">
    <property type="entry name" value="Lambda_DNA-bd_dom_sf"/>
</dbReference>
<dbReference type="RefSeq" id="YP_009124890.1">
    <property type="nucleotide sequence ID" value="NC_026590.1"/>
</dbReference>
<name>A0A068F1Z0_9CAUD</name>
<organism evidence="1 2">
    <name type="scientific">Mycobacterium phage Gaia</name>
    <dbReference type="NCBI Taxonomy" id="1486472"/>
    <lineage>
        <taxon>Viruses</taxon>
        <taxon>Duplodnaviria</taxon>
        <taxon>Heunggongvirae</taxon>
        <taxon>Uroviricota</taxon>
        <taxon>Caudoviricetes</taxon>
        <taxon>Gaiavirus</taxon>
        <taxon>Gaiavirus gaia</taxon>
    </lineage>
</organism>
<accession>A0A068F1Z0</accession>
<dbReference type="EMBL" id="KJ567043">
    <property type="protein sequence ID" value="AID58967.1"/>
    <property type="molecule type" value="Genomic_DNA"/>
</dbReference>